<protein>
    <submittedName>
        <fullName evidence="3">Putative endonuclease exonuclease phosphatase</fullName>
    </submittedName>
</protein>
<feature type="domain" description="Inositol polyphosphate-related phosphatase" evidence="2">
    <location>
        <begin position="729"/>
        <end position="1070"/>
    </location>
</feature>
<feature type="compositionally biased region" description="Polar residues" evidence="1">
    <location>
        <begin position="346"/>
        <end position="367"/>
    </location>
</feature>
<keyword evidence="4" id="KW-1185">Reference proteome</keyword>
<dbReference type="InterPro" id="IPR036322">
    <property type="entry name" value="WD40_repeat_dom_sf"/>
</dbReference>
<gene>
    <name evidence="3" type="ORF">EV44_g4829</name>
</gene>
<dbReference type="HOGENOM" id="CLU_002027_1_1_1"/>
<dbReference type="SUPFAM" id="SSF56219">
    <property type="entry name" value="DNase I-like"/>
    <property type="match status" value="1"/>
</dbReference>
<dbReference type="AlphaFoldDB" id="A0A0B1P778"/>
<dbReference type="Proteomes" id="UP000030854">
    <property type="component" value="Unassembled WGS sequence"/>
</dbReference>
<dbReference type="PANTHER" id="PTHR11200:SF240">
    <property type="entry name" value="INOSITOL POLYPHOSPHATE 5-PHOSPHATASE C9G1.10C-RELATED"/>
    <property type="match status" value="1"/>
</dbReference>
<evidence type="ECO:0000313" key="4">
    <source>
        <dbReference type="Proteomes" id="UP000030854"/>
    </source>
</evidence>
<dbReference type="SMART" id="SM00128">
    <property type="entry name" value="IPPc"/>
    <property type="match status" value="1"/>
</dbReference>
<evidence type="ECO:0000259" key="2">
    <source>
        <dbReference type="SMART" id="SM00128"/>
    </source>
</evidence>
<dbReference type="GO" id="GO:0004519">
    <property type="term" value="F:endonuclease activity"/>
    <property type="evidence" value="ECO:0007669"/>
    <property type="project" value="UniProtKB-KW"/>
</dbReference>
<feature type="region of interest" description="Disordered" evidence="1">
    <location>
        <begin position="145"/>
        <end position="209"/>
    </location>
</feature>
<dbReference type="PANTHER" id="PTHR11200">
    <property type="entry name" value="INOSITOL 5-PHOSPHATASE"/>
    <property type="match status" value="1"/>
</dbReference>
<dbReference type="InterPro" id="IPR046985">
    <property type="entry name" value="IP5"/>
</dbReference>
<feature type="region of interest" description="Disordered" evidence="1">
    <location>
        <begin position="1"/>
        <end position="24"/>
    </location>
</feature>
<evidence type="ECO:0000313" key="3">
    <source>
        <dbReference type="EMBL" id="KHJ32529.1"/>
    </source>
</evidence>
<keyword evidence="3" id="KW-0540">Nuclease</keyword>
<dbReference type="InterPro" id="IPR036691">
    <property type="entry name" value="Endo/exonu/phosph_ase_sf"/>
</dbReference>
<dbReference type="InterPro" id="IPR000300">
    <property type="entry name" value="IPPc"/>
</dbReference>
<dbReference type="OMA" id="KYETRIM"/>
<evidence type="ECO:0000256" key="1">
    <source>
        <dbReference type="SAM" id="MobiDB-lite"/>
    </source>
</evidence>
<dbReference type="EMBL" id="JNVN01002009">
    <property type="protein sequence ID" value="KHJ32529.1"/>
    <property type="molecule type" value="Genomic_DNA"/>
</dbReference>
<organism evidence="3 4">
    <name type="scientific">Uncinula necator</name>
    <name type="common">Grape powdery mildew</name>
    <dbReference type="NCBI Taxonomy" id="52586"/>
    <lineage>
        <taxon>Eukaryota</taxon>
        <taxon>Fungi</taxon>
        <taxon>Dikarya</taxon>
        <taxon>Ascomycota</taxon>
        <taxon>Pezizomycotina</taxon>
        <taxon>Leotiomycetes</taxon>
        <taxon>Erysiphales</taxon>
        <taxon>Erysiphaceae</taxon>
        <taxon>Erysiphe</taxon>
    </lineage>
</organism>
<reference evidence="3 4" key="1">
    <citation type="journal article" date="2014" name="BMC Genomics">
        <title>Adaptive genomic structural variation in the grape powdery mildew pathogen, Erysiphe necator.</title>
        <authorList>
            <person name="Jones L."/>
            <person name="Riaz S."/>
            <person name="Morales-Cruz A."/>
            <person name="Amrine K.C."/>
            <person name="McGuire B."/>
            <person name="Gubler W.D."/>
            <person name="Walker M.A."/>
            <person name="Cantu D."/>
        </authorList>
    </citation>
    <scope>NUCLEOTIDE SEQUENCE [LARGE SCALE GENOMIC DNA]</scope>
    <source>
        <strain evidence="4">c</strain>
    </source>
</reference>
<feature type="region of interest" description="Disordered" evidence="1">
    <location>
        <begin position="346"/>
        <end position="372"/>
    </location>
</feature>
<dbReference type="FunFam" id="3.60.10.10:FF:000036">
    <property type="entry name" value="Inositol polyphosphate phosphatase, putative"/>
    <property type="match status" value="1"/>
</dbReference>
<keyword evidence="3" id="KW-0269">Exonuclease</keyword>
<name>A0A0B1P778_UNCNE</name>
<accession>A0A0B1P778</accession>
<keyword evidence="3" id="KW-0255">Endonuclease</keyword>
<dbReference type="GO" id="GO:0004527">
    <property type="term" value="F:exonuclease activity"/>
    <property type="evidence" value="ECO:0007669"/>
    <property type="project" value="UniProtKB-KW"/>
</dbReference>
<feature type="compositionally biased region" description="Polar residues" evidence="1">
    <location>
        <begin position="15"/>
        <end position="24"/>
    </location>
</feature>
<feature type="region of interest" description="Disordered" evidence="1">
    <location>
        <begin position="109"/>
        <end position="129"/>
    </location>
</feature>
<dbReference type="GO" id="GO:0046856">
    <property type="term" value="P:phosphatidylinositol dephosphorylation"/>
    <property type="evidence" value="ECO:0007669"/>
    <property type="project" value="InterPro"/>
</dbReference>
<sequence>MGETGKDSLDGSSIKPVSSLRSHFEQMSSVGTNIAAQIPVSPYPGTISISAYGKSIGPNVPSPSRLPNQNTEEKYLLQSKNTRNTNQVNDEEINLCNSTRNLAMSPKIFSTRSVPNPSPAINKIPSLSTSPSNIFSLRLQTASQKTSEISSQEMPSLQVSRSPIMPKTSQELGRSSRMGSSQPPSPPPPRRFNELRRPKDRTERPKITSKPISLAIRTQRSMIEPNSPRLNENNISPFITPPSANGPAIEFPSPSSLRFQSLDLAESNVEMNKNIEDRNYLKGTENETATRFQKDYVLPQVTENQKPSLPVRSSVPADFLKAQSTKTYSQTSRLITTSMNVKSKNISSTLKQPCSVQPSRQNPTAPAQNLGKIPESLKITQEQFPDPSLSNRRPPYLKQGARDISTKYETRIMDICGEYVCTSGHLTRVWNLNDGEIVASFAHTEGVKITSIAFKPAADLNNEGLQIWLGNNIGDILEVDITSQTLVETRANAHARREVIRMYRHHRDMWTLDSGGTLNLWAADTQGVLSLKNYAQSFRLPKGHTFSMVVGNELWLATGKSIRVFVPTIDSSIPFEVLRNPLSQPNTGDITSGTANNAQPDKLFFGHADGKVSVYSKQDYTCLNIVSISIYKITALASTAGNLWAGFSTGVIYIYDVEESPWVVKKDWPAHQGPIVKLISDPSSCWSLDRAQVVTLGQDNMVRLWDGLLEDDYMENQMYLQKADFCESNEITALIMSWNAGASTPFNLQQNDEDFTLFRNLILSSGCPDILVFGFQELVDLEDKKAVTKSFFKSKKKYSSVQEHMSHQYRDWRDFLIRCLDDHMPRDELYHLLHTTSLVGLFTCVFVRAPLIDRISSLTSAEVKRGLGGLHGNKGAIIVRFVVDDTSMCFVNCHLAAGQSGTRDRNADITAILEASILPPENDRTIRLDSFIGGGDGTMILDHEICIVNGDLNYRIDTMSRDTVINAVKSKNINKLLERDQLIASKKKNPWFKLRAFQELPITFTPTYKYDIGTDTYDTSEKKRCPAWCDRILYRGGCFIEQLDYRRHEVRVSDHRPVTGTFQINVKTILPKKRAIKWDEVQKQQLRRKEKLKNEAMQEYLINIVGYDAVLSQAMIQKHRAR</sequence>
<dbReference type="Pfam" id="PF22669">
    <property type="entry name" value="Exo_endo_phos2"/>
    <property type="match status" value="1"/>
</dbReference>
<dbReference type="InterPro" id="IPR015943">
    <property type="entry name" value="WD40/YVTN_repeat-like_dom_sf"/>
</dbReference>
<dbReference type="GO" id="GO:0004439">
    <property type="term" value="F:phosphatidylinositol-4,5-bisphosphate 5-phosphatase activity"/>
    <property type="evidence" value="ECO:0007669"/>
    <property type="project" value="TreeGrafter"/>
</dbReference>
<proteinExistence type="predicted"/>
<dbReference type="Gene3D" id="3.60.10.10">
    <property type="entry name" value="Endonuclease/exonuclease/phosphatase"/>
    <property type="match status" value="1"/>
</dbReference>
<dbReference type="Gene3D" id="2.130.10.10">
    <property type="entry name" value="YVTN repeat-like/Quinoprotein amine dehydrogenase"/>
    <property type="match status" value="1"/>
</dbReference>
<dbReference type="STRING" id="52586.A0A0B1P778"/>
<feature type="compositionally biased region" description="Basic and acidic residues" evidence="1">
    <location>
        <begin position="191"/>
        <end position="206"/>
    </location>
</feature>
<keyword evidence="3" id="KW-0378">Hydrolase</keyword>
<dbReference type="SUPFAM" id="SSF50978">
    <property type="entry name" value="WD40 repeat-like"/>
    <property type="match status" value="1"/>
</dbReference>
<feature type="compositionally biased region" description="Polar residues" evidence="1">
    <location>
        <begin position="145"/>
        <end position="173"/>
    </location>
</feature>
<comment type="caution">
    <text evidence="3">The sequence shown here is derived from an EMBL/GenBank/DDBJ whole genome shotgun (WGS) entry which is preliminary data.</text>
</comment>